<feature type="transmembrane region" description="Helical" evidence="7">
    <location>
        <begin position="292"/>
        <end position="310"/>
    </location>
</feature>
<proteinExistence type="inferred from homology"/>
<feature type="transmembrane region" description="Helical" evidence="7">
    <location>
        <begin position="52"/>
        <end position="74"/>
    </location>
</feature>
<comment type="subcellular location">
    <subcellularLocation>
        <location evidence="1">Membrane</location>
        <topology evidence="1">Multi-pass membrane protein</topology>
    </subcellularLocation>
</comment>
<evidence type="ECO:0000256" key="4">
    <source>
        <dbReference type="ARBA" id="ARBA00022692"/>
    </source>
</evidence>
<name>A0A0M3I4F3_ASCLU</name>
<dbReference type="PIRSF" id="PIRSF005799">
    <property type="entry name" value="UDP-gal_transpt"/>
    <property type="match status" value="1"/>
</dbReference>
<comment type="similarity">
    <text evidence="2">Belongs to the nucleotide-sugar transporter family. SLC35A subfamily.</text>
</comment>
<feature type="transmembrane region" description="Helical" evidence="7">
    <location>
        <begin position="266"/>
        <end position="285"/>
    </location>
</feature>
<reference evidence="9" key="1">
    <citation type="submission" date="2017-02" db="UniProtKB">
        <authorList>
            <consortium name="WormBaseParasite"/>
        </authorList>
    </citation>
    <scope>IDENTIFICATION</scope>
</reference>
<accession>A0A0M3I4F3</accession>
<keyword evidence="3" id="KW-0813">Transport</keyword>
<evidence type="ECO:0000313" key="9">
    <source>
        <dbReference type="WBParaSite" id="ALUE_0001165701-mRNA-1"/>
    </source>
</evidence>
<dbReference type="WBParaSite" id="ALUE_0001165701-mRNA-1">
    <property type="protein sequence ID" value="ALUE_0001165701-mRNA-1"/>
    <property type="gene ID" value="ALUE_0001165701"/>
</dbReference>
<evidence type="ECO:0000256" key="2">
    <source>
        <dbReference type="ARBA" id="ARBA00009976"/>
    </source>
</evidence>
<keyword evidence="4 7" id="KW-0812">Transmembrane</keyword>
<keyword evidence="8" id="KW-1185">Reference proteome</keyword>
<keyword evidence="5 7" id="KW-1133">Transmembrane helix</keyword>
<dbReference type="GO" id="GO:0015165">
    <property type="term" value="F:pyrimidine nucleotide-sugar transmembrane transporter activity"/>
    <property type="evidence" value="ECO:0007669"/>
    <property type="project" value="InterPro"/>
</dbReference>
<evidence type="ECO:0000256" key="3">
    <source>
        <dbReference type="ARBA" id="ARBA00022597"/>
    </source>
</evidence>
<dbReference type="InterPro" id="IPR007271">
    <property type="entry name" value="Nuc_sug_transpt"/>
</dbReference>
<keyword evidence="3" id="KW-0762">Sugar transport</keyword>
<dbReference type="AlphaFoldDB" id="A0A0M3I4F3"/>
<dbReference type="PANTHER" id="PTHR10231">
    <property type="entry name" value="NUCLEOTIDE-SUGAR TRANSMEMBRANE TRANSPORTER"/>
    <property type="match status" value="1"/>
</dbReference>
<evidence type="ECO:0000256" key="6">
    <source>
        <dbReference type="ARBA" id="ARBA00023136"/>
    </source>
</evidence>
<evidence type="ECO:0000256" key="5">
    <source>
        <dbReference type="ARBA" id="ARBA00022989"/>
    </source>
</evidence>
<dbReference type="NCBIfam" id="TIGR00803">
    <property type="entry name" value="nst"/>
    <property type="match status" value="1"/>
</dbReference>
<feature type="transmembrane region" description="Helical" evidence="7">
    <location>
        <begin position="163"/>
        <end position="180"/>
    </location>
</feature>
<dbReference type="InterPro" id="IPR037185">
    <property type="entry name" value="EmrE-like"/>
</dbReference>
<feature type="transmembrane region" description="Helical" evidence="7">
    <location>
        <begin position="192"/>
        <end position="214"/>
    </location>
</feature>
<organism evidence="8 9">
    <name type="scientific">Ascaris lumbricoides</name>
    <name type="common">Giant roundworm</name>
    <dbReference type="NCBI Taxonomy" id="6252"/>
    <lineage>
        <taxon>Eukaryota</taxon>
        <taxon>Metazoa</taxon>
        <taxon>Ecdysozoa</taxon>
        <taxon>Nematoda</taxon>
        <taxon>Chromadorea</taxon>
        <taxon>Rhabditida</taxon>
        <taxon>Spirurina</taxon>
        <taxon>Ascaridomorpha</taxon>
        <taxon>Ascaridoidea</taxon>
        <taxon>Ascarididae</taxon>
        <taxon>Ascaris</taxon>
    </lineage>
</organism>
<dbReference type="GO" id="GO:0000139">
    <property type="term" value="C:Golgi membrane"/>
    <property type="evidence" value="ECO:0007669"/>
    <property type="project" value="InterPro"/>
</dbReference>
<evidence type="ECO:0000256" key="1">
    <source>
        <dbReference type="ARBA" id="ARBA00004141"/>
    </source>
</evidence>
<feature type="transmembrane region" description="Helical" evidence="7">
    <location>
        <begin position="316"/>
        <end position="335"/>
    </location>
</feature>
<sequence length="367" mass="41153">MPLMARGSRYRSERELFSTTVNVFMMEIIKIVVCTTVIVITERSLRNSVGLLTSNMGIVVNEPLLLTFSLFCFLNSKVNSDTRYTVLTFRFLMQCKAAILDDPTETAKVCVPAMIYTLQNNLYYIALSHLEATTFCLAYQMKIFTTALFLRFMLKRKLSMQQWFALILLAVGVADVQIEYKPPLSSTRTRQYPAIGFTAVISMCFTSAFAGVYLEKVLKGSVVNIWMQNIRLSLLGIPISAISVILNDYDLVAQGGIFRGFDELVWIMTITNSVGGLLISIVIKYADNILKAYAQSLAIVGAAAGSWILFDFTPNFMFTLGAFTVITSVYMYTAYPYMNGQVAWVSEHQEGREIIDRQLEVKCNSAG</sequence>
<dbReference type="SUPFAM" id="SSF103481">
    <property type="entry name" value="Multidrug resistance efflux transporter EmrE"/>
    <property type="match status" value="1"/>
</dbReference>
<evidence type="ECO:0000256" key="7">
    <source>
        <dbReference type="SAM" id="Phobius"/>
    </source>
</evidence>
<keyword evidence="6 7" id="KW-0472">Membrane</keyword>
<feature type="transmembrane region" description="Helical" evidence="7">
    <location>
        <begin position="21"/>
        <end position="40"/>
    </location>
</feature>
<dbReference type="Pfam" id="PF04142">
    <property type="entry name" value="Nuc_sug_transp"/>
    <property type="match status" value="1"/>
</dbReference>
<dbReference type="Proteomes" id="UP000036681">
    <property type="component" value="Unplaced"/>
</dbReference>
<protein>
    <submittedName>
        <fullName evidence="9">UDP-galactose/UDP-N-acetylglucosamine transporter srf-3</fullName>
    </submittedName>
</protein>
<feature type="transmembrane region" description="Helical" evidence="7">
    <location>
        <begin position="226"/>
        <end position="246"/>
    </location>
</feature>
<evidence type="ECO:0000313" key="8">
    <source>
        <dbReference type="Proteomes" id="UP000036681"/>
    </source>
</evidence>